<evidence type="ECO:0000256" key="3">
    <source>
        <dbReference type="ARBA" id="ARBA00022741"/>
    </source>
</evidence>
<dbReference type="Gene3D" id="3.30.200.20">
    <property type="entry name" value="Phosphorylase Kinase, domain 1"/>
    <property type="match status" value="1"/>
</dbReference>
<protein>
    <recommendedName>
        <fullName evidence="7">Protein kinase domain-containing protein</fullName>
    </recommendedName>
</protein>
<evidence type="ECO:0000256" key="1">
    <source>
        <dbReference type="ARBA" id="ARBA00022527"/>
    </source>
</evidence>
<dbReference type="STRING" id="135651.G0N4J8"/>
<dbReference type="OMA" id="THENNCE"/>
<dbReference type="eggNOG" id="KOG1164">
    <property type="taxonomic scope" value="Eukaryota"/>
</dbReference>
<dbReference type="EMBL" id="GL379837">
    <property type="protein sequence ID" value="EGT52509.1"/>
    <property type="molecule type" value="Genomic_DNA"/>
</dbReference>
<evidence type="ECO:0000256" key="5">
    <source>
        <dbReference type="ARBA" id="ARBA00022840"/>
    </source>
</evidence>
<proteinExistence type="predicted"/>
<dbReference type="AlphaFoldDB" id="G0N4J8"/>
<dbReference type="Pfam" id="PF00069">
    <property type="entry name" value="Pkinase"/>
    <property type="match status" value="1"/>
</dbReference>
<keyword evidence="1" id="KW-0723">Serine/threonine-protein kinase</keyword>
<evidence type="ECO:0000256" key="2">
    <source>
        <dbReference type="ARBA" id="ARBA00022679"/>
    </source>
</evidence>
<evidence type="ECO:0000259" key="7">
    <source>
        <dbReference type="PROSITE" id="PS50011"/>
    </source>
</evidence>
<keyword evidence="2" id="KW-0808">Transferase</keyword>
<dbReference type="Proteomes" id="UP000008068">
    <property type="component" value="Unassembled WGS sequence"/>
</dbReference>
<evidence type="ECO:0000256" key="6">
    <source>
        <dbReference type="PROSITE-ProRule" id="PRU10141"/>
    </source>
</evidence>
<gene>
    <name evidence="8" type="ORF">CAEBREN_11933</name>
</gene>
<feature type="binding site" evidence="6">
    <location>
        <position position="79"/>
    </location>
    <ligand>
        <name>ATP</name>
        <dbReference type="ChEBI" id="CHEBI:30616"/>
    </ligand>
</feature>
<sequence length="322" mass="35909">MSSSEENSEKIQYSLSPPSILVTSESSLRNYRKMDPIGLAPGLMVNKRYSILNCVGYGSFSTVYKAADTHENNCEVILKLARTPVCDMKYEAEVDALKKCVGVQFFPTLLDNFKLKTVTCIVESDAGESLDDVLTRSEKFSNENSLRVGYCLMKGLAHLHKCGVVHMDLNDGNVTLKRKGDGKISVFLIDLGNSSPSRPWKVVNLESRFTSLAVIHGKCYQEVDDLTSGTYLISIMSGMNALDPLNTQKGSRQGKTIFHSNPGKLFSSEMSWIPKIVKFCEKRDTDELDMTPVWNIFEAAIMNVHPTSDITYSINENKVFID</sequence>
<dbReference type="InParanoid" id="G0N4J8"/>
<dbReference type="GO" id="GO:0004674">
    <property type="term" value="F:protein serine/threonine kinase activity"/>
    <property type="evidence" value="ECO:0007669"/>
    <property type="project" value="UniProtKB-KW"/>
</dbReference>
<dbReference type="GO" id="GO:0005524">
    <property type="term" value="F:ATP binding"/>
    <property type="evidence" value="ECO:0007669"/>
    <property type="project" value="UniProtKB-UniRule"/>
</dbReference>
<dbReference type="InterPro" id="IPR017441">
    <property type="entry name" value="Protein_kinase_ATP_BS"/>
</dbReference>
<dbReference type="InterPro" id="IPR050494">
    <property type="entry name" value="Ser_Thr_dual-spec_kinase"/>
</dbReference>
<keyword evidence="4" id="KW-0418">Kinase</keyword>
<keyword evidence="5 6" id="KW-0067">ATP-binding</keyword>
<dbReference type="SMART" id="SM00220">
    <property type="entry name" value="S_TKc"/>
    <property type="match status" value="1"/>
</dbReference>
<dbReference type="InterPro" id="IPR000719">
    <property type="entry name" value="Prot_kinase_dom"/>
</dbReference>
<dbReference type="PROSITE" id="PS50011">
    <property type="entry name" value="PROTEIN_KINASE_DOM"/>
    <property type="match status" value="1"/>
</dbReference>
<keyword evidence="9" id="KW-1185">Reference proteome</keyword>
<dbReference type="FunCoup" id="G0N4J8">
    <property type="interactions" value="1308"/>
</dbReference>
<accession>G0N4J8</accession>
<evidence type="ECO:0000313" key="9">
    <source>
        <dbReference type="Proteomes" id="UP000008068"/>
    </source>
</evidence>
<dbReference type="SUPFAM" id="SSF56112">
    <property type="entry name" value="Protein kinase-like (PK-like)"/>
    <property type="match status" value="1"/>
</dbReference>
<dbReference type="OrthoDB" id="5806932at2759"/>
<feature type="domain" description="Protein kinase" evidence="7">
    <location>
        <begin position="49"/>
        <end position="322"/>
    </location>
</feature>
<dbReference type="PANTHER" id="PTHR24058">
    <property type="entry name" value="DUAL SPECIFICITY PROTEIN KINASE"/>
    <property type="match status" value="1"/>
</dbReference>
<dbReference type="HOGENOM" id="CLU_057919_0_0_1"/>
<name>G0N4J8_CAEBE</name>
<dbReference type="Gene3D" id="1.10.510.10">
    <property type="entry name" value="Transferase(Phosphotransferase) domain 1"/>
    <property type="match status" value="1"/>
</dbReference>
<evidence type="ECO:0000313" key="8">
    <source>
        <dbReference type="EMBL" id="EGT52509.1"/>
    </source>
</evidence>
<dbReference type="PROSITE" id="PS00107">
    <property type="entry name" value="PROTEIN_KINASE_ATP"/>
    <property type="match status" value="1"/>
</dbReference>
<keyword evidence="3 6" id="KW-0547">Nucleotide-binding</keyword>
<dbReference type="InterPro" id="IPR011009">
    <property type="entry name" value="Kinase-like_dom_sf"/>
</dbReference>
<organism evidence="9">
    <name type="scientific">Caenorhabditis brenneri</name>
    <name type="common">Nematode worm</name>
    <dbReference type="NCBI Taxonomy" id="135651"/>
    <lineage>
        <taxon>Eukaryota</taxon>
        <taxon>Metazoa</taxon>
        <taxon>Ecdysozoa</taxon>
        <taxon>Nematoda</taxon>
        <taxon>Chromadorea</taxon>
        <taxon>Rhabditida</taxon>
        <taxon>Rhabditina</taxon>
        <taxon>Rhabditomorpha</taxon>
        <taxon>Rhabditoidea</taxon>
        <taxon>Rhabditidae</taxon>
        <taxon>Peloderinae</taxon>
        <taxon>Caenorhabditis</taxon>
    </lineage>
</organism>
<evidence type="ECO:0000256" key="4">
    <source>
        <dbReference type="ARBA" id="ARBA00022777"/>
    </source>
</evidence>
<reference evidence="9" key="1">
    <citation type="submission" date="2011-07" db="EMBL/GenBank/DDBJ databases">
        <authorList>
            <consortium name="Caenorhabditis brenneri Sequencing and Analysis Consortium"/>
            <person name="Wilson R.K."/>
        </authorList>
    </citation>
    <scope>NUCLEOTIDE SEQUENCE [LARGE SCALE GENOMIC DNA]</scope>
    <source>
        <strain evidence="9">PB2801</strain>
    </source>
</reference>